<feature type="compositionally biased region" description="Pro residues" evidence="1">
    <location>
        <begin position="167"/>
        <end position="177"/>
    </location>
</feature>
<keyword evidence="4" id="KW-1185">Reference proteome</keyword>
<keyword evidence="2" id="KW-0472">Membrane</keyword>
<sequence length="651" mass="71065">MKIGTSKAMMLPVKSLGIWKKVHKQCLRIGTNLDLVNRSIKGMQGTLIRSANDLSRSMDKVGQSLQDINDTVLEGFKQIPPQIVVSKDIIVEQSQQASQSQQLGMSIVNTSPPEKLAKAEKEKAKKVEWWKGFDKQAKKEEKKEEKKPEVKVEPVPVPKINLKKDPPVPPTPPTPPRPDSKISNFLKTADWVTPFNKIKSFGEKAVKAAVKKQPGDIADWNKMNKNVDAAMGKIGEKALGALRPVMDTLNQALISGQLAPLINTMANGFLVIANAIGIIVDGLLWLAGVVQENWSIIEPILIAIAMVYLAAMIVQVYLLAAAWLVANWPILIVIAVIAILIFVLQQLGVSASEVVGAIVGAFGWLMAVFQNIWIGLQNGFNYLWDGIVNGVNSAIDFVKQLFYDMGMGVLNALYNMAVGAESFAGGFMQVMAKAINWVLGKFNAMIDALSTIPFFDMMGIGEIKVDMLEPKIPHSASDLIDKYRQGFKALEPTDKAAQQKTESKTYVDTKDAFNTSYQKGKNYADGIGSSLTDKGRDATEEMKKMVTPPLNGGQTQGTPNLFANQGGNLNNVNRVNEVGSIGDTVDISSEDLKMMRELAEIQAIQNFVELTPTVQVTTGNINNAGDIDTIITKIGQKLNEEFVSTAQGVYT</sequence>
<evidence type="ECO:0000313" key="4">
    <source>
        <dbReference type="Proteomes" id="UP000637643"/>
    </source>
</evidence>
<organism evidence="3 4">
    <name type="scientific">Paenibacillus albidus</name>
    <dbReference type="NCBI Taxonomy" id="2041023"/>
    <lineage>
        <taxon>Bacteria</taxon>
        <taxon>Bacillati</taxon>
        <taxon>Bacillota</taxon>
        <taxon>Bacilli</taxon>
        <taxon>Bacillales</taxon>
        <taxon>Paenibacillaceae</taxon>
        <taxon>Paenibacillus</taxon>
    </lineage>
</organism>
<evidence type="ECO:0000256" key="1">
    <source>
        <dbReference type="SAM" id="MobiDB-lite"/>
    </source>
</evidence>
<name>A0A917D1I8_9BACL</name>
<keyword evidence="2" id="KW-1133">Transmembrane helix</keyword>
<reference evidence="3" key="2">
    <citation type="submission" date="2020-09" db="EMBL/GenBank/DDBJ databases">
        <authorList>
            <person name="Sun Q."/>
            <person name="Zhou Y."/>
        </authorList>
    </citation>
    <scope>NUCLEOTIDE SEQUENCE</scope>
    <source>
        <strain evidence="3">CGMCC 1.16134</strain>
    </source>
</reference>
<feature type="transmembrane region" description="Helical" evidence="2">
    <location>
        <begin position="300"/>
        <end position="323"/>
    </location>
</feature>
<dbReference type="RefSeq" id="WP_189031249.1">
    <property type="nucleotide sequence ID" value="NZ_BMKR01000041.1"/>
</dbReference>
<feature type="transmembrane region" description="Helical" evidence="2">
    <location>
        <begin position="330"/>
        <end position="348"/>
    </location>
</feature>
<keyword evidence="2" id="KW-0812">Transmembrane</keyword>
<dbReference type="EMBL" id="BMKR01000041">
    <property type="protein sequence ID" value="GGG06770.1"/>
    <property type="molecule type" value="Genomic_DNA"/>
</dbReference>
<accession>A0A917D1I8</accession>
<reference evidence="3" key="1">
    <citation type="journal article" date="2014" name="Int. J. Syst. Evol. Microbiol.">
        <title>Complete genome sequence of Corynebacterium casei LMG S-19264T (=DSM 44701T), isolated from a smear-ripened cheese.</title>
        <authorList>
            <consortium name="US DOE Joint Genome Institute (JGI-PGF)"/>
            <person name="Walter F."/>
            <person name="Albersmeier A."/>
            <person name="Kalinowski J."/>
            <person name="Ruckert C."/>
        </authorList>
    </citation>
    <scope>NUCLEOTIDE SEQUENCE</scope>
    <source>
        <strain evidence="3">CGMCC 1.16134</strain>
    </source>
</reference>
<evidence type="ECO:0000313" key="3">
    <source>
        <dbReference type="EMBL" id="GGG06770.1"/>
    </source>
</evidence>
<feature type="transmembrane region" description="Helical" evidence="2">
    <location>
        <begin position="354"/>
        <end position="374"/>
    </location>
</feature>
<proteinExistence type="predicted"/>
<feature type="transmembrane region" description="Helical" evidence="2">
    <location>
        <begin position="268"/>
        <end position="288"/>
    </location>
</feature>
<dbReference type="AlphaFoldDB" id="A0A917D1I8"/>
<feature type="region of interest" description="Disordered" evidence="1">
    <location>
        <begin position="135"/>
        <end position="183"/>
    </location>
</feature>
<gene>
    <name evidence="3" type="ORF">GCM10010912_59300</name>
</gene>
<evidence type="ECO:0000256" key="2">
    <source>
        <dbReference type="SAM" id="Phobius"/>
    </source>
</evidence>
<evidence type="ECO:0008006" key="5">
    <source>
        <dbReference type="Google" id="ProtNLM"/>
    </source>
</evidence>
<protein>
    <recommendedName>
        <fullName evidence="5">Phage tail tape measure protein</fullName>
    </recommendedName>
</protein>
<comment type="caution">
    <text evidence="3">The sequence shown here is derived from an EMBL/GenBank/DDBJ whole genome shotgun (WGS) entry which is preliminary data.</text>
</comment>
<feature type="compositionally biased region" description="Basic and acidic residues" evidence="1">
    <location>
        <begin position="135"/>
        <end position="152"/>
    </location>
</feature>
<dbReference type="Proteomes" id="UP000637643">
    <property type="component" value="Unassembled WGS sequence"/>
</dbReference>